<dbReference type="GeneID" id="78773686"/>
<dbReference type="RefSeq" id="XP_053588411.1">
    <property type="nucleotide sequence ID" value="XM_053724217.1"/>
</dbReference>
<dbReference type="EMBL" id="WUAV01000002">
    <property type="protein sequence ID" value="KAF1763805.1"/>
    <property type="molecule type" value="Genomic_DNA"/>
</dbReference>
<dbReference type="PANTHER" id="PTHR21503">
    <property type="entry name" value="F-BOX-CONTAINING HYPOTHETICAL PROTEIN C.ELEGANS"/>
    <property type="match status" value="1"/>
</dbReference>
<protein>
    <submittedName>
        <fullName evidence="1">Uncharacterized protein</fullName>
    </submittedName>
</protein>
<dbReference type="PANTHER" id="PTHR21503:SF8">
    <property type="entry name" value="F-BOX ASSOCIATED DOMAIN-CONTAINING PROTEIN-RELATED"/>
    <property type="match status" value="1"/>
</dbReference>
<proteinExistence type="predicted"/>
<dbReference type="KEGG" id="crq:GCK72_003750"/>
<dbReference type="Proteomes" id="UP000483820">
    <property type="component" value="Chromosome II"/>
</dbReference>
<sequence length="837" mass="97212">MSDTESDCEFDPAENQEVFPIEDLPPDLRARVIRSLDMYEIMNLALSSDAMENNVQTADKKGNVSVYISSRIEDLDKIDKDEKVVLVSKWHDESKTLIENASDILQRLLSLFCVKMYGIFLIRVAELNIPDVMKSFAAKQADLVSIDALKITEENIDVIIQETASDQALLFFKTEFPEDYKNVEAFKYRVASYDDARWVTLPNLLSMKNMARITLGQNKFHLENMNTLIKYWINCDTDLFDFLKVDIDRNRVLGELFGSDMESADSEDSSEDKNKRFFVQMLLTIMEGVVYLRSGVPCDRYIICMARPCESRMRKLLTIELINQRLHFVSHEIAVPSDEFNYNKMDSFLKEYQILELLNQKRKLKNELKNVDRETREEGNLEKLDPGRQEIIDGLQEIKDQLKSHGVYNEDGLPTFDLPPIPLMGPHPKPFQLMAIPRVARNRMIKQMGIFECVGLALCSIRMENMVKDARVVVENHSIMIGYDCWVNQLSDENSVFLNSDKTGDVSHLFDKEDTCIDYHFLKAWHQPTQTKIENVFNVFTRLKNVFIAKNFGIITTLKLPLGNFEQIMALAAPHKFHEYNVCGKITTDQMDLLMEKAESDVTLCLEELSVPEDYSHPNAFNFQSVNYGDASWVRVEHLFSARGHMLLNRCALSLEDINTFIIHWITSGTDMFQSMRLCFEQRLNHSDYMTVLEDIVAVYDEVRDEFSCIAAETCETRKKMLLSINCYEKEMLLTAHEVPKTPGRYYFKRFQALELMNHRKALRIELEGILREEAEIGSDIRRHGFEKYRDVLKRKGETNEKQRVLEEKLVALGVRKFELKRDEEVEELSDEEQEQE</sequence>
<name>A0A6A5H9F2_CAERE</name>
<dbReference type="CTD" id="78773686"/>
<evidence type="ECO:0000313" key="1">
    <source>
        <dbReference type="EMBL" id="KAF1763805.1"/>
    </source>
</evidence>
<accession>A0A6A5H9F2</accession>
<dbReference type="AlphaFoldDB" id="A0A6A5H9F2"/>
<comment type="caution">
    <text evidence="1">The sequence shown here is derived from an EMBL/GenBank/DDBJ whole genome shotgun (WGS) entry which is preliminary data.</text>
</comment>
<reference evidence="1 2" key="1">
    <citation type="submission" date="2019-12" db="EMBL/GenBank/DDBJ databases">
        <title>Chromosome-level assembly of the Caenorhabditis remanei genome.</title>
        <authorList>
            <person name="Teterina A.A."/>
            <person name="Willis J.H."/>
            <person name="Phillips P.C."/>
        </authorList>
    </citation>
    <scope>NUCLEOTIDE SEQUENCE [LARGE SCALE GENOMIC DNA]</scope>
    <source>
        <strain evidence="1 2">PX506</strain>
        <tissue evidence="1">Whole organism</tissue>
    </source>
</reference>
<evidence type="ECO:0000313" key="2">
    <source>
        <dbReference type="Proteomes" id="UP000483820"/>
    </source>
</evidence>
<organism evidence="1 2">
    <name type="scientific">Caenorhabditis remanei</name>
    <name type="common">Caenorhabditis vulgaris</name>
    <dbReference type="NCBI Taxonomy" id="31234"/>
    <lineage>
        <taxon>Eukaryota</taxon>
        <taxon>Metazoa</taxon>
        <taxon>Ecdysozoa</taxon>
        <taxon>Nematoda</taxon>
        <taxon>Chromadorea</taxon>
        <taxon>Rhabditida</taxon>
        <taxon>Rhabditina</taxon>
        <taxon>Rhabditomorpha</taxon>
        <taxon>Rhabditoidea</taxon>
        <taxon>Rhabditidae</taxon>
        <taxon>Peloderinae</taxon>
        <taxon>Caenorhabditis</taxon>
    </lineage>
</organism>
<gene>
    <name evidence="1" type="ORF">GCK72_003750</name>
</gene>